<dbReference type="Proteomes" id="UP000472260">
    <property type="component" value="Unassembled WGS sequence"/>
</dbReference>
<organism evidence="7 8">
    <name type="scientific">Sinocyclocheilus anshuiensis</name>
    <dbReference type="NCBI Taxonomy" id="1608454"/>
    <lineage>
        <taxon>Eukaryota</taxon>
        <taxon>Metazoa</taxon>
        <taxon>Chordata</taxon>
        <taxon>Craniata</taxon>
        <taxon>Vertebrata</taxon>
        <taxon>Euteleostomi</taxon>
        <taxon>Actinopterygii</taxon>
        <taxon>Neopterygii</taxon>
        <taxon>Teleostei</taxon>
        <taxon>Ostariophysi</taxon>
        <taxon>Cypriniformes</taxon>
        <taxon>Cyprinidae</taxon>
        <taxon>Cyprininae</taxon>
        <taxon>Sinocyclocheilus</taxon>
    </lineage>
</organism>
<evidence type="ECO:0000313" key="7">
    <source>
        <dbReference type="Ensembl" id="ENSSANP00000085141.1"/>
    </source>
</evidence>
<keyword evidence="8" id="KW-1185">Reference proteome</keyword>
<dbReference type="PANTHER" id="PTHR10985">
    <property type="entry name" value="BASIC HELIX-LOOP-HELIX TRANSCRIPTION FACTOR, HES-RELATED"/>
    <property type="match status" value="1"/>
</dbReference>
<reference evidence="7" key="2">
    <citation type="submission" date="2025-09" db="UniProtKB">
        <authorList>
            <consortium name="Ensembl"/>
        </authorList>
    </citation>
    <scope>IDENTIFICATION</scope>
</reference>
<dbReference type="InterPro" id="IPR050370">
    <property type="entry name" value="HES_HEY"/>
</dbReference>
<proteinExistence type="predicted"/>
<evidence type="ECO:0000256" key="5">
    <source>
        <dbReference type="ARBA" id="ARBA00023242"/>
    </source>
</evidence>
<evidence type="ECO:0000256" key="3">
    <source>
        <dbReference type="ARBA" id="ARBA00023015"/>
    </source>
</evidence>
<evidence type="ECO:0000259" key="6">
    <source>
        <dbReference type="PROSITE" id="PS51054"/>
    </source>
</evidence>
<evidence type="ECO:0000256" key="1">
    <source>
        <dbReference type="ARBA" id="ARBA00004123"/>
    </source>
</evidence>
<evidence type="ECO:0000256" key="2">
    <source>
        <dbReference type="ARBA" id="ARBA00022491"/>
    </source>
</evidence>
<dbReference type="GO" id="GO:0046983">
    <property type="term" value="F:protein dimerization activity"/>
    <property type="evidence" value="ECO:0007669"/>
    <property type="project" value="InterPro"/>
</dbReference>
<keyword evidence="3" id="KW-0805">Transcription regulation</keyword>
<sequence>LKGASPSQQQGTFTSYLQKPMVEKMCRDRINSSIEQLKCLLSPEFLKQQPDSKLEEADILEMISHAVNQGFSRCVGEIVHFLSKDEMKTQSRVCLLKHFQKLGVKLSSWRARARQSFVPTHIPCSFQISLKDLISWCLITVESKLCRAPALQELSLTPLPYTLDSSLTQWFLAYHRSAYCHDSSLKGASMFHSKGIKVYET</sequence>
<accession>A0A671RP03</accession>
<dbReference type="Ensembl" id="ENSSANT00000090495.1">
    <property type="protein sequence ID" value="ENSSANP00000085141.1"/>
    <property type="gene ID" value="ENSSANG00000042269.1"/>
</dbReference>
<evidence type="ECO:0000313" key="8">
    <source>
        <dbReference type="Proteomes" id="UP000472260"/>
    </source>
</evidence>
<dbReference type="GO" id="GO:0003677">
    <property type="term" value="F:DNA binding"/>
    <property type="evidence" value="ECO:0007669"/>
    <property type="project" value="InterPro"/>
</dbReference>
<dbReference type="SUPFAM" id="SSF47459">
    <property type="entry name" value="HLH, helix-loop-helix DNA-binding domain"/>
    <property type="match status" value="1"/>
</dbReference>
<dbReference type="InterPro" id="IPR003650">
    <property type="entry name" value="Orange_dom"/>
</dbReference>
<keyword evidence="4" id="KW-0804">Transcription</keyword>
<keyword evidence="2" id="KW-0678">Repressor</keyword>
<dbReference type="Pfam" id="PF00010">
    <property type="entry name" value="HLH"/>
    <property type="match status" value="1"/>
</dbReference>
<dbReference type="GO" id="GO:0006355">
    <property type="term" value="P:regulation of DNA-templated transcription"/>
    <property type="evidence" value="ECO:0007669"/>
    <property type="project" value="InterPro"/>
</dbReference>
<dbReference type="AlphaFoldDB" id="A0A671RP03"/>
<keyword evidence="5" id="KW-0539">Nucleus</keyword>
<dbReference type="InterPro" id="IPR011598">
    <property type="entry name" value="bHLH_dom"/>
</dbReference>
<reference evidence="7" key="1">
    <citation type="submission" date="2025-08" db="UniProtKB">
        <authorList>
            <consortium name="Ensembl"/>
        </authorList>
    </citation>
    <scope>IDENTIFICATION</scope>
</reference>
<dbReference type="PROSITE" id="PS51054">
    <property type="entry name" value="ORANGE"/>
    <property type="match status" value="1"/>
</dbReference>
<protein>
    <recommendedName>
        <fullName evidence="6">Orange domain-containing protein</fullName>
    </recommendedName>
</protein>
<name>A0A671RP03_9TELE</name>
<comment type="subcellular location">
    <subcellularLocation>
        <location evidence="1">Nucleus</location>
    </subcellularLocation>
</comment>
<feature type="domain" description="Orange" evidence="6">
    <location>
        <begin position="69"/>
        <end position="99"/>
    </location>
</feature>
<evidence type="ECO:0000256" key="4">
    <source>
        <dbReference type="ARBA" id="ARBA00023163"/>
    </source>
</evidence>
<dbReference type="GO" id="GO:0005634">
    <property type="term" value="C:nucleus"/>
    <property type="evidence" value="ECO:0007669"/>
    <property type="project" value="UniProtKB-SubCell"/>
</dbReference>
<dbReference type="Gene3D" id="4.10.280.10">
    <property type="entry name" value="Helix-loop-helix DNA-binding domain"/>
    <property type="match status" value="1"/>
</dbReference>
<dbReference type="InterPro" id="IPR036638">
    <property type="entry name" value="HLH_DNA-bd_sf"/>
</dbReference>